<dbReference type="GO" id="GO:0008168">
    <property type="term" value="F:methyltransferase activity"/>
    <property type="evidence" value="ECO:0007669"/>
    <property type="project" value="UniProtKB-KW"/>
</dbReference>
<dbReference type="NCBIfam" id="TIGR00096">
    <property type="entry name" value="16S rRNA (cytidine(1402)-2'-O)-methyltransferase"/>
    <property type="match status" value="1"/>
</dbReference>
<dbReference type="InterPro" id="IPR018063">
    <property type="entry name" value="SAM_MeTrfase_RsmI_CS"/>
</dbReference>
<keyword evidence="4" id="KW-0808">Transferase</keyword>
<evidence type="ECO:0000256" key="5">
    <source>
        <dbReference type="ARBA" id="ARBA00022691"/>
    </source>
</evidence>
<dbReference type="Gene3D" id="3.40.1010.10">
    <property type="entry name" value="Cobalt-precorrin-4 Transmethylase, Domain 1"/>
    <property type="match status" value="1"/>
</dbReference>
<dbReference type="GO" id="GO:0006364">
    <property type="term" value="P:rRNA processing"/>
    <property type="evidence" value="ECO:0007669"/>
    <property type="project" value="UniProtKB-KW"/>
</dbReference>
<evidence type="ECO:0000256" key="3">
    <source>
        <dbReference type="ARBA" id="ARBA00022603"/>
    </source>
</evidence>
<dbReference type="GO" id="GO:0032259">
    <property type="term" value="P:methylation"/>
    <property type="evidence" value="ECO:0007669"/>
    <property type="project" value="UniProtKB-KW"/>
</dbReference>
<proteinExistence type="predicted"/>
<dbReference type="EMBL" id="AZJI01000005">
    <property type="protein sequence ID" value="ETD23482.1"/>
    <property type="molecule type" value="Genomic_DNA"/>
</dbReference>
<dbReference type="OrthoDB" id="9809084at2"/>
<dbReference type="RefSeq" id="WP_023928029.1">
    <property type="nucleotide sequence ID" value="NZ_KI669454.1"/>
</dbReference>
<dbReference type="CDD" id="cd11648">
    <property type="entry name" value="RsmI"/>
    <property type="match status" value="1"/>
</dbReference>
<evidence type="ECO:0000256" key="2">
    <source>
        <dbReference type="ARBA" id="ARBA00022552"/>
    </source>
</evidence>
<comment type="caution">
    <text evidence="7">The sequence shown here is derived from an EMBL/GenBank/DDBJ whole genome shotgun (WGS) entry which is preliminary data.</text>
</comment>
<dbReference type="Gene3D" id="3.30.950.10">
    <property type="entry name" value="Methyltransferase, Cobalt-precorrin-4 Transmethylase, Domain 2"/>
    <property type="match status" value="1"/>
</dbReference>
<keyword evidence="2" id="KW-0698">rRNA processing</keyword>
<dbReference type="InterPro" id="IPR014776">
    <property type="entry name" value="4pyrrole_Mease_sub2"/>
</dbReference>
<evidence type="ECO:0000313" key="8">
    <source>
        <dbReference type="Proteomes" id="UP000018731"/>
    </source>
</evidence>
<dbReference type="Pfam" id="PF00590">
    <property type="entry name" value="TP_methylase"/>
    <property type="match status" value="1"/>
</dbReference>
<feature type="domain" description="Tetrapyrrole methylase" evidence="6">
    <location>
        <begin position="1"/>
        <end position="236"/>
    </location>
</feature>
<reference evidence="7 8" key="1">
    <citation type="journal article" date="2014" name="Genome Announc.">
        <title>Draft genome sequences of six enterohepatic helicobacter species isolated from humans and one from rhesus macaques.</title>
        <authorList>
            <person name="Shen Z."/>
            <person name="Sheh A."/>
            <person name="Young S.K."/>
            <person name="Abouelliel A."/>
            <person name="Ward D.V."/>
            <person name="Earl A.M."/>
            <person name="Fox J.G."/>
        </authorList>
    </citation>
    <scope>NUCLEOTIDE SEQUENCE [LARGE SCALE GENOMIC DNA]</scope>
    <source>
        <strain evidence="7 8">MIT 99-5501</strain>
    </source>
</reference>
<dbReference type="SUPFAM" id="SSF53790">
    <property type="entry name" value="Tetrapyrrole methylase"/>
    <property type="match status" value="1"/>
</dbReference>
<organism evidence="7 8">
    <name type="scientific">Helicobacter macacae MIT 99-5501</name>
    <dbReference type="NCBI Taxonomy" id="1357400"/>
    <lineage>
        <taxon>Bacteria</taxon>
        <taxon>Pseudomonadati</taxon>
        <taxon>Campylobacterota</taxon>
        <taxon>Epsilonproteobacteria</taxon>
        <taxon>Campylobacterales</taxon>
        <taxon>Helicobacteraceae</taxon>
        <taxon>Helicobacter</taxon>
    </lineage>
</organism>
<dbReference type="Proteomes" id="UP000018731">
    <property type="component" value="Unassembled WGS sequence"/>
</dbReference>
<dbReference type="PIRSF" id="PIRSF005917">
    <property type="entry name" value="MTase_YraL"/>
    <property type="match status" value="1"/>
</dbReference>
<dbReference type="PROSITE" id="PS01296">
    <property type="entry name" value="RSMI"/>
    <property type="match status" value="1"/>
</dbReference>
<dbReference type="STRING" id="1357400.HMPREF2086_01287"/>
<dbReference type="InterPro" id="IPR035996">
    <property type="entry name" value="4pyrrol_Methylase_sf"/>
</dbReference>
<evidence type="ECO:0000259" key="6">
    <source>
        <dbReference type="Pfam" id="PF00590"/>
    </source>
</evidence>
<protein>
    <recommendedName>
        <fullName evidence="6">Tetrapyrrole methylase domain-containing protein</fullName>
    </recommendedName>
</protein>
<keyword evidence="5" id="KW-0949">S-adenosyl-L-methionine</keyword>
<dbReference type="PATRIC" id="fig|1357400.3.peg.1726"/>
<dbReference type="InterPro" id="IPR014777">
    <property type="entry name" value="4pyrrole_Mease_sub1"/>
</dbReference>
<dbReference type="AlphaFoldDB" id="V8C8U6"/>
<keyword evidence="3" id="KW-0489">Methyltransferase</keyword>
<evidence type="ECO:0000256" key="4">
    <source>
        <dbReference type="ARBA" id="ARBA00022679"/>
    </source>
</evidence>
<accession>V8C8U6</accession>
<evidence type="ECO:0000313" key="7">
    <source>
        <dbReference type="EMBL" id="ETD23482.1"/>
    </source>
</evidence>
<keyword evidence="8" id="KW-1185">Reference proteome</keyword>
<name>V8C8U6_9HELI</name>
<dbReference type="eggNOG" id="COG0313">
    <property type="taxonomic scope" value="Bacteria"/>
</dbReference>
<sequence>MLTLIPTPLGNLKDITIRALEHLATAKVVLCEDTRVAKSLFKNLFDRFENNFERKFTDNLAGKCDSPKTPLDSTKNPKTLNPKSKQFISLHSHNEQDFLSTIAPDFFSQEVIYISDAGMPSICDPGALIVKYAQKHNLPYNVLVGGCALSAAFCFSGFASQGFVFGGFLPHKNKERVAKLQECAISSLPTIWYESPHRILDSLCDIDRHLPDTHIFAIKEISKLHQRHFSGKANEILSALSPSNAGKKNSNDDSKILQGEWVLILEPSSAKLPCLTLYENDIISLEIPPKAKAKLLSTLTGKDAKTIYASLTKT</sequence>
<evidence type="ECO:0000256" key="1">
    <source>
        <dbReference type="ARBA" id="ARBA00022490"/>
    </source>
</evidence>
<dbReference type="InterPro" id="IPR000878">
    <property type="entry name" value="4pyrrol_Mease"/>
</dbReference>
<dbReference type="InterPro" id="IPR008189">
    <property type="entry name" value="rRNA_ssu_MeTfrase_I"/>
</dbReference>
<dbReference type="HOGENOM" id="CLU_044779_4_0_7"/>
<gene>
    <name evidence="7" type="ORF">HMPREF2086_01287</name>
</gene>
<keyword evidence="1" id="KW-0963">Cytoplasm</keyword>
<dbReference type="PANTHER" id="PTHR46111">
    <property type="entry name" value="RIBOSOMAL RNA SMALL SUBUNIT METHYLTRANSFERASE I"/>
    <property type="match status" value="1"/>
</dbReference>
<dbReference type="PANTHER" id="PTHR46111:SF1">
    <property type="entry name" value="RIBOSOMAL RNA SMALL SUBUNIT METHYLTRANSFERASE I"/>
    <property type="match status" value="1"/>
</dbReference>